<name>A0A9P7AB30_9AGAM</name>
<organism evidence="1 2">
    <name type="scientific">Suillus plorans</name>
    <dbReference type="NCBI Taxonomy" id="116603"/>
    <lineage>
        <taxon>Eukaryota</taxon>
        <taxon>Fungi</taxon>
        <taxon>Dikarya</taxon>
        <taxon>Basidiomycota</taxon>
        <taxon>Agaricomycotina</taxon>
        <taxon>Agaricomycetes</taxon>
        <taxon>Agaricomycetidae</taxon>
        <taxon>Boletales</taxon>
        <taxon>Suillineae</taxon>
        <taxon>Suillaceae</taxon>
        <taxon>Suillus</taxon>
    </lineage>
</organism>
<gene>
    <name evidence="1" type="ORF">HD556DRAFT_1451231</name>
</gene>
<reference evidence="1" key="1">
    <citation type="journal article" date="2020" name="New Phytol.">
        <title>Comparative genomics reveals dynamic genome evolution in host specialist ectomycorrhizal fungi.</title>
        <authorList>
            <person name="Lofgren L.A."/>
            <person name="Nguyen N.H."/>
            <person name="Vilgalys R."/>
            <person name="Ruytinx J."/>
            <person name="Liao H.L."/>
            <person name="Branco S."/>
            <person name="Kuo A."/>
            <person name="LaButti K."/>
            <person name="Lipzen A."/>
            <person name="Andreopoulos W."/>
            <person name="Pangilinan J."/>
            <person name="Riley R."/>
            <person name="Hundley H."/>
            <person name="Na H."/>
            <person name="Barry K."/>
            <person name="Grigoriev I.V."/>
            <person name="Stajich J.E."/>
            <person name="Kennedy P.G."/>
        </authorList>
    </citation>
    <scope>NUCLEOTIDE SEQUENCE</scope>
    <source>
        <strain evidence="1">S12</strain>
    </source>
</reference>
<keyword evidence="2" id="KW-1185">Reference proteome</keyword>
<dbReference type="AlphaFoldDB" id="A0A9P7AB30"/>
<accession>A0A9P7AB30</accession>
<dbReference type="EMBL" id="JABBWE010000124">
    <property type="protein sequence ID" value="KAG1784917.1"/>
    <property type="molecule type" value="Genomic_DNA"/>
</dbReference>
<protein>
    <submittedName>
        <fullName evidence="1">Uncharacterized protein</fullName>
    </submittedName>
</protein>
<dbReference type="RefSeq" id="XP_041152402.1">
    <property type="nucleotide sequence ID" value="XM_041307915.1"/>
</dbReference>
<dbReference type="GeneID" id="64601679"/>
<dbReference type="Proteomes" id="UP000719766">
    <property type="component" value="Unassembled WGS sequence"/>
</dbReference>
<evidence type="ECO:0000313" key="1">
    <source>
        <dbReference type="EMBL" id="KAG1784917.1"/>
    </source>
</evidence>
<proteinExistence type="predicted"/>
<evidence type="ECO:0000313" key="2">
    <source>
        <dbReference type="Proteomes" id="UP000719766"/>
    </source>
</evidence>
<dbReference type="OrthoDB" id="5946233at2759"/>
<sequence length="106" mass="12519">MIFRWVFIPWLQRELDSYQDRINHTAKRRDRNKVLPHGVPELIYRSAEDFGALDFKIKVEKAAVDHVRAMYIKPGHLLRTRIVLNNDNSTELRSLRFVVSRKGDSS</sequence>
<comment type="caution">
    <text evidence="1">The sequence shown here is derived from an EMBL/GenBank/DDBJ whole genome shotgun (WGS) entry which is preliminary data.</text>
</comment>